<evidence type="ECO:0000256" key="1">
    <source>
        <dbReference type="ARBA" id="ARBA00004496"/>
    </source>
</evidence>
<evidence type="ECO:0000256" key="2">
    <source>
        <dbReference type="ARBA" id="ARBA00022490"/>
    </source>
</evidence>
<evidence type="ECO:0000256" key="5">
    <source>
        <dbReference type="SAM" id="MobiDB-lite"/>
    </source>
</evidence>
<dbReference type="Proteomes" id="UP000230423">
    <property type="component" value="Unassembled WGS sequence"/>
</dbReference>
<dbReference type="PANTHER" id="PTHR45954:SF1">
    <property type="entry name" value="LD33695P"/>
    <property type="match status" value="1"/>
</dbReference>
<feature type="repeat" description="TPR" evidence="4">
    <location>
        <begin position="288"/>
        <end position="321"/>
    </location>
</feature>
<dbReference type="EMBL" id="KZ347886">
    <property type="protein sequence ID" value="PIO66998.1"/>
    <property type="molecule type" value="Genomic_DNA"/>
</dbReference>
<dbReference type="InterPro" id="IPR019734">
    <property type="entry name" value="TPR_rpt"/>
</dbReference>
<accession>A0A2G9U9X3</accession>
<keyword evidence="4" id="KW-0802">TPR repeat</keyword>
<comment type="subcellular location">
    <subcellularLocation>
        <location evidence="1">Cytoplasm</location>
    </subcellularLocation>
</comment>
<keyword evidence="3" id="KW-0677">Repeat</keyword>
<evidence type="ECO:0000313" key="7">
    <source>
        <dbReference type="Proteomes" id="UP000230423"/>
    </source>
</evidence>
<dbReference type="PROSITE" id="PS50005">
    <property type="entry name" value="TPR"/>
    <property type="match status" value="1"/>
</dbReference>
<dbReference type="GO" id="GO:0001965">
    <property type="term" value="F:G-protein alpha-subunit binding"/>
    <property type="evidence" value="ECO:0007669"/>
    <property type="project" value="TreeGrafter"/>
</dbReference>
<evidence type="ECO:0000256" key="4">
    <source>
        <dbReference type="PROSITE-ProRule" id="PRU00339"/>
    </source>
</evidence>
<dbReference type="GO" id="GO:0005938">
    <property type="term" value="C:cell cortex"/>
    <property type="evidence" value="ECO:0007669"/>
    <property type="project" value="TreeGrafter"/>
</dbReference>
<feature type="compositionally biased region" description="Polar residues" evidence="5">
    <location>
        <begin position="17"/>
        <end position="26"/>
    </location>
</feature>
<dbReference type="Pfam" id="PF13181">
    <property type="entry name" value="TPR_8"/>
    <property type="match status" value="1"/>
</dbReference>
<dbReference type="PANTHER" id="PTHR45954">
    <property type="entry name" value="LD33695P"/>
    <property type="match status" value="1"/>
</dbReference>
<proteinExistence type="predicted"/>
<evidence type="ECO:0000313" key="6">
    <source>
        <dbReference type="EMBL" id="PIO66998.1"/>
    </source>
</evidence>
<feature type="region of interest" description="Disordered" evidence="5">
    <location>
        <begin position="80"/>
        <end position="104"/>
    </location>
</feature>
<keyword evidence="7" id="KW-1185">Reference proteome</keyword>
<protein>
    <submittedName>
        <fullName evidence="6">Tetratricopeptide repeat protein</fullName>
    </submittedName>
</protein>
<dbReference type="InterPro" id="IPR011990">
    <property type="entry name" value="TPR-like_helical_dom_sf"/>
</dbReference>
<dbReference type="SUPFAM" id="SSF48452">
    <property type="entry name" value="TPR-like"/>
    <property type="match status" value="1"/>
</dbReference>
<organism evidence="6 7">
    <name type="scientific">Teladorsagia circumcincta</name>
    <name type="common">Brown stomach worm</name>
    <name type="synonym">Ostertagia circumcincta</name>
    <dbReference type="NCBI Taxonomy" id="45464"/>
    <lineage>
        <taxon>Eukaryota</taxon>
        <taxon>Metazoa</taxon>
        <taxon>Ecdysozoa</taxon>
        <taxon>Nematoda</taxon>
        <taxon>Chromadorea</taxon>
        <taxon>Rhabditida</taxon>
        <taxon>Rhabditina</taxon>
        <taxon>Rhabditomorpha</taxon>
        <taxon>Strongyloidea</taxon>
        <taxon>Trichostrongylidae</taxon>
        <taxon>Teladorsagia</taxon>
    </lineage>
</organism>
<dbReference type="InterPro" id="IPR052386">
    <property type="entry name" value="GPSM"/>
</dbReference>
<dbReference type="SMART" id="SM00028">
    <property type="entry name" value="TPR"/>
    <property type="match status" value="2"/>
</dbReference>
<dbReference type="OrthoDB" id="286233at2759"/>
<gene>
    <name evidence="6" type="ORF">TELCIR_11270</name>
</gene>
<sequence length="351" mass="39962">MKTKTSVDVIKDHRSQTKSPPVTERQSPQEKNRLQIRGPDIATSSNLSSVGLNGYKKLNRHHLKLLSATPSFPCLYPGRNVPETAEKSSHPNNELPQEQANSCQPKEELIEYKEIEETFKHRCDTIISSVLQKTAELTNTSGWMGVNTVHDRFEDAIRYAEYQLKLAEIENNELLKAEAWFNLGSLYHSRAREMLQKMNLALPQDEKADHSTTSDVENSIDNNMTKALSCYCRSALITKKLGDCERCGTIYGCIGNVLHLLGNYEEAIVFHFWRLKAARRFNDNKGEYRALQNIGNEYASLSQFDKAVKLYNEARQVAIRMSDVPREERCQHFIKRISQLAAEQANAAIDP</sequence>
<feature type="region of interest" description="Disordered" evidence="5">
    <location>
        <begin position="1"/>
        <end position="49"/>
    </location>
</feature>
<reference evidence="6 7" key="1">
    <citation type="submission" date="2015-09" db="EMBL/GenBank/DDBJ databases">
        <title>Draft genome of the parasitic nematode Teladorsagia circumcincta isolate WARC Sus (inbred).</title>
        <authorList>
            <person name="Mitreva M."/>
        </authorList>
    </citation>
    <scope>NUCLEOTIDE SEQUENCE [LARGE SCALE GENOMIC DNA]</scope>
    <source>
        <strain evidence="6 7">S</strain>
    </source>
</reference>
<dbReference type="GO" id="GO:0005092">
    <property type="term" value="F:GDP-dissociation inhibitor activity"/>
    <property type="evidence" value="ECO:0007669"/>
    <property type="project" value="TreeGrafter"/>
</dbReference>
<keyword evidence="2" id="KW-0963">Cytoplasm</keyword>
<feature type="compositionally biased region" description="Polar residues" evidence="5">
    <location>
        <begin position="90"/>
        <end position="104"/>
    </location>
</feature>
<dbReference type="AlphaFoldDB" id="A0A2G9U9X3"/>
<evidence type="ECO:0000256" key="3">
    <source>
        <dbReference type="ARBA" id="ARBA00022737"/>
    </source>
</evidence>
<dbReference type="GO" id="GO:0000132">
    <property type="term" value="P:establishment of mitotic spindle orientation"/>
    <property type="evidence" value="ECO:0007669"/>
    <property type="project" value="TreeGrafter"/>
</dbReference>
<name>A0A2G9U9X3_TELCI</name>
<dbReference type="Gene3D" id="1.25.40.10">
    <property type="entry name" value="Tetratricopeptide repeat domain"/>
    <property type="match status" value="1"/>
</dbReference>